<evidence type="ECO:0000313" key="2">
    <source>
        <dbReference type="Proteomes" id="UP000315115"/>
    </source>
</evidence>
<evidence type="ECO:0000313" key="1">
    <source>
        <dbReference type="EMBL" id="BBL90606.1"/>
    </source>
</evidence>
<dbReference type="AlphaFoldDB" id="A0A510IDW4"/>
<name>A0A510IDW4_9VIBR</name>
<reference evidence="2" key="1">
    <citation type="submission" date="2019-07" db="EMBL/GenBank/DDBJ databases">
        <title>Complete Genome Sequences of Vibrion rotiferianus strain AM7.</title>
        <authorList>
            <person name="Miyazaki K."/>
            <person name="Wiseschart A."/>
            <person name="Pootanakit K."/>
            <person name="Ishimori K."/>
            <person name="Kitahara K."/>
        </authorList>
    </citation>
    <scope>NUCLEOTIDE SEQUENCE [LARGE SCALE GENOMIC DNA]</scope>
    <source>
        <strain evidence="2">AM7</strain>
    </source>
</reference>
<organism evidence="1 2">
    <name type="scientific">Vibrio rotiferianus</name>
    <dbReference type="NCBI Taxonomy" id="190895"/>
    <lineage>
        <taxon>Bacteria</taxon>
        <taxon>Pseudomonadati</taxon>
        <taxon>Pseudomonadota</taxon>
        <taxon>Gammaproteobacteria</taxon>
        <taxon>Vibrionales</taxon>
        <taxon>Vibrionaceae</taxon>
        <taxon>Vibrio</taxon>
    </lineage>
</organism>
<protein>
    <submittedName>
        <fullName evidence="1">Uncharacterized protein</fullName>
    </submittedName>
</protein>
<dbReference type="RefSeq" id="WP_143693446.1">
    <property type="nucleotide sequence ID" value="NZ_AP019799.1"/>
</dbReference>
<dbReference type="Proteomes" id="UP000315115">
    <property type="component" value="Chromosome 2"/>
</dbReference>
<dbReference type="EMBL" id="AP019799">
    <property type="protein sequence ID" value="BBL90606.1"/>
    <property type="molecule type" value="Genomic_DNA"/>
</dbReference>
<gene>
    <name evidence="1" type="ORF">VroAM7_32590</name>
</gene>
<accession>A0A510IDW4</accession>
<sequence>MTSIIENNDLLIKQLPVLDTVSHENKSCDDFFISLSSAESLAVDAANINSLLISGAIDNENLVLSLQDQLQEKLDTLKCVVSCLQLAQSKPEFDASKLQN</sequence>
<proteinExistence type="predicted"/>